<evidence type="ECO:0000313" key="1">
    <source>
        <dbReference type="EMBL" id="MDS1820773.1"/>
    </source>
</evidence>
<dbReference type="AlphaFoldDB" id="A0AAW8PXA5"/>
<reference evidence="1" key="1">
    <citation type="submission" date="2023-06" db="EMBL/GenBank/DDBJ databases">
        <title>Genomic Diversity of Vibrio spp. and Metagenomic Analysis of Pathogens in Florida Gulf Coastal Waters Following Hurricane Ian.</title>
        <authorList>
            <person name="Brumfield K.D."/>
        </authorList>
    </citation>
    <scope>NUCLEOTIDE SEQUENCE</scope>
    <source>
        <strain evidence="1">WBS2B-138</strain>
    </source>
</reference>
<proteinExistence type="predicted"/>
<comment type="caution">
    <text evidence="1">The sequence shown here is derived from an EMBL/GenBank/DDBJ whole genome shotgun (WGS) entry which is preliminary data.</text>
</comment>
<evidence type="ECO:0000313" key="2">
    <source>
        <dbReference type="Proteomes" id="UP001253193"/>
    </source>
</evidence>
<protein>
    <recommendedName>
        <fullName evidence="3">Lipoprotein</fullName>
    </recommendedName>
</protein>
<dbReference type="Proteomes" id="UP001253193">
    <property type="component" value="Unassembled WGS sequence"/>
</dbReference>
<dbReference type="EMBL" id="JAUHGG010000003">
    <property type="protein sequence ID" value="MDS1820773.1"/>
    <property type="molecule type" value="Genomic_DNA"/>
</dbReference>
<name>A0AAW8PXA5_VIBPH</name>
<evidence type="ECO:0008006" key="3">
    <source>
        <dbReference type="Google" id="ProtNLM"/>
    </source>
</evidence>
<sequence length="201" mass="23224">MPTTYAGICGSTCRERAHKAKCGCRSGLTERLFYVYFLVKMKNWIIVVGLSFSLLGCFSEDVVTTGVTMTTQEVQSLVARDIILYEKNLERSGRMPTDFEQNYKKPHLVRLYEASVFFRNKAQGLDNLHEKKMISLDRKILDAKKEELDSGIKSEELKILKRERGDLQVGHNKSLKMLKDKEKERINYLNEQYLAVLKADF</sequence>
<dbReference type="RefSeq" id="WP_311019551.1">
    <property type="nucleotide sequence ID" value="NZ_JAUHGG010000003.1"/>
</dbReference>
<organism evidence="1 2">
    <name type="scientific">Vibrio parahaemolyticus</name>
    <dbReference type="NCBI Taxonomy" id="670"/>
    <lineage>
        <taxon>Bacteria</taxon>
        <taxon>Pseudomonadati</taxon>
        <taxon>Pseudomonadota</taxon>
        <taxon>Gammaproteobacteria</taxon>
        <taxon>Vibrionales</taxon>
        <taxon>Vibrionaceae</taxon>
        <taxon>Vibrio</taxon>
    </lineage>
</organism>
<accession>A0AAW8PXA5</accession>
<gene>
    <name evidence="1" type="ORF">QX249_08915</name>
</gene>